<dbReference type="Pfam" id="PF04256">
    <property type="entry name" value="DUF434"/>
    <property type="match status" value="1"/>
</dbReference>
<dbReference type="PANTHER" id="PTHR42252">
    <property type="entry name" value="DUF5616 DOMAIN-CONTAINING PROTEIN"/>
    <property type="match status" value="1"/>
</dbReference>
<dbReference type="EMBL" id="JAERQJ010000001">
    <property type="protein sequence ID" value="MBL0681893.1"/>
    <property type="molecule type" value="Genomic_DNA"/>
</dbReference>
<proteinExistence type="predicted"/>
<dbReference type="PANTHER" id="PTHR42252:SF1">
    <property type="entry name" value="DUF434 DOMAIN-CONTAINING PROTEIN"/>
    <property type="match status" value="1"/>
</dbReference>
<dbReference type="InterPro" id="IPR041652">
    <property type="entry name" value="DUF5616"/>
</dbReference>
<organism evidence="3 4">
    <name type="scientific">Aquimarina mytili</name>
    <dbReference type="NCBI Taxonomy" id="874423"/>
    <lineage>
        <taxon>Bacteria</taxon>
        <taxon>Pseudomonadati</taxon>
        <taxon>Bacteroidota</taxon>
        <taxon>Flavobacteriia</taxon>
        <taxon>Flavobacteriales</taxon>
        <taxon>Flavobacteriaceae</taxon>
        <taxon>Aquimarina</taxon>
    </lineage>
</organism>
<evidence type="ECO:0000259" key="2">
    <source>
        <dbReference type="Pfam" id="PF18481"/>
    </source>
</evidence>
<sequence length="237" mass="26753">MPTRNRGKEASDDRLFGDPQMKQNMKEAAKDMCYLLSRGFAEKSSVQLVGNRYRLNARQQKALQGMSASEQQITSRKKRTVLPKQLKGRHVAIDGFNLLIILESALSGAYIFKGLDGYYRDISGVHGTYKRVQKTEEVLVMVGNVLNTLEVASVHWYFDTPVSNSGRLKTILREIAEQHHFLWTIDLVNNPDKALAESNDIVISSDAWVLDRAQKNVNLVAHLLDGHIKDANVIYPE</sequence>
<dbReference type="InterPro" id="IPR007368">
    <property type="entry name" value="DUF434"/>
</dbReference>
<protein>
    <submittedName>
        <fullName evidence="3">DUF434 domain-containing protein</fullName>
    </submittedName>
</protein>
<dbReference type="Pfam" id="PF18481">
    <property type="entry name" value="DUF5616"/>
    <property type="match status" value="1"/>
</dbReference>
<dbReference type="RefSeq" id="WP_201915871.1">
    <property type="nucleotide sequence ID" value="NZ_BAABAX010000001.1"/>
</dbReference>
<gene>
    <name evidence="3" type="ORF">JJQ60_00050</name>
</gene>
<dbReference type="AlphaFoldDB" id="A0A936ZU13"/>
<accession>A0A936ZU13</accession>
<evidence type="ECO:0000313" key="4">
    <source>
        <dbReference type="Proteomes" id="UP000651057"/>
    </source>
</evidence>
<comment type="caution">
    <text evidence="3">The sequence shown here is derived from an EMBL/GenBank/DDBJ whole genome shotgun (WGS) entry which is preliminary data.</text>
</comment>
<feature type="domain" description="DUF434" evidence="1">
    <location>
        <begin position="25"/>
        <end position="79"/>
    </location>
</feature>
<keyword evidence="4" id="KW-1185">Reference proteome</keyword>
<reference evidence="3" key="1">
    <citation type="submission" date="2021-01" db="EMBL/GenBank/DDBJ databases">
        <authorList>
            <person name="Zhong Y.L."/>
        </authorList>
    </citation>
    <scope>NUCLEOTIDE SEQUENCE</scope>
    <source>
        <strain evidence="3">KCTC 23302</strain>
    </source>
</reference>
<evidence type="ECO:0000313" key="3">
    <source>
        <dbReference type="EMBL" id="MBL0681893.1"/>
    </source>
</evidence>
<dbReference type="Proteomes" id="UP000651057">
    <property type="component" value="Unassembled WGS sequence"/>
</dbReference>
<evidence type="ECO:0000259" key="1">
    <source>
        <dbReference type="Pfam" id="PF04256"/>
    </source>
</evidence>
<feature type="domain" description="DUF5616" evidence="2">
    <location>
        <begin position="84"/>
        <end position="221"/>
    </location>
</feature>
<name>A0A936ZU13_9FLAO</name>